<dbReference type="PANTHER" id="PTHR42823">
    <property type="entry name" value="ATP SYNTHASE SUBUNIT A, CHLOROPLASTIC"/>
    <property type="match status" value="1"/>
</dbReference>
<dbReference type="InterPro" id="IPR023011">
    <property type="entry name" value="ATP_synth_F0_asu_AS"/>
</dbReference>
<dbReference type="GO" id="GO:0046933">
    <property type="term" value="F:proton-transporting ATP synthase activity, rotational mechanism"/>
    <property type="evidence" value="ECO:0007669"/>
    <property type="project" value="TreeGrafter"/>
</dbReference>
<dbReference type="InterPro" id="IPR045082">
    <property type="entry name" value="ATP_syn_F0_a_bact/chloroplast"/>
</dbReference>
<dbReference type="GO" id="GO:0045259">
    <property type="term" value="C:proton-transporting ATP synthase complex"/>
    <property type="evidence" value="ECO:0007669"/>
    <property type="project" value="UniProtKB-KW"/>
</dbReference>
<dbReference type="PANTHER" id="PTHR42823:SF3">
    <property type="entry name" value="ATP SYNTHASE SUBUNIT A, CHLOROPLASTIC"/>
    <property type="match status" value="1"/>
</dbReference>
<dbReference type="RefSeq" id="WP_089826690.1">
    <property type="nucleotide sequence ID" value="NZ_FODV01000013.1"/>
</dbReference>
<protein>
    <submittedName>
        <fullName evidence="12">ATP synthase F0 subcomplex A subunit</fullName>
    </submittedName>
</protein>
<gene>
    <name evidence="12" type="ORF">SAMN04487948_11390</name>
</gene>
<reference evidence="13" key="1">
    <citation type="submission" date="2016-10" db="EMBL/GenBank/DDBJ databases">
        <authorList>
            <person name="Varghese N."/>
            <person name="Submissions S."/>
        </authorList>
    </citation>
    <scope>NUCLEOTIDE SEQUENCE [LARGE SCALE GENOMIC DNA]</scope>
    <source>
        <strain evidence="13">CGMCC 1.10121</strain>
    </source>
</reference>
<dbReference type="GO" id="GO:0005886">
    <property type="term" value="C:plasma membrane"/>
    <property type="evidence" value="ECO:0007669"/>
    <property type="project" value="TreeGrafter"/>
</dbReference>
<dbReference type="PRINTS" id="PR00123">
    <property type="entry name" value="ATPASEA"/>
</dbReference>
<evidence type="ECO:0000313" key="13">
    <source>
        <dbReference type="Proteomes" id="UP000199126"/>
    </source>
</evidence>
<keyword evidence="3" id="KW-0813">Transport</keyword>
<dbReference type="AlphaFoldDB" id="A0A1H8UZK9"/>
<evidence type="ECO:0000256" key="6">
    <source>
        <dbReference type="ARBA" id="ARBA00022781"/>
    </source>
</evidence>
<evidence type="ECO:0000256" key="1">
    <source>
        <dbReference type="ARBA" id="ARBA00004141"/>
    </source>
</evidence>
<dbReference type="HAMAP" id="MF_01393">
    <property type="entry name" value="ATP_synth_a_bact"/>
    <property type="match status" value="1"/>
</dbReference>
<dbReference type="Proteomes" id="UP000199126">
    <property type="component" value="Unassembled WGS sequence"/>
</dbReference>
<dbReference type="Gene3D" id="1.20.120.220">
    <property type="entry name" value="ATP synthase, F0 complex, subunit A"/>
    <property type="match status" value="1"/>
</dbReference>
<evidence type="ECO:0000256" key="8">
    <source>
        <dbReference type="ARBA" id="ARBA00023065"/>
    </source>
</evidence>
<dbReference type="EMBL" id="FODV01000013">
    <property type="protein sequence ID" value="SEP08606.1"/>
    <property type="molecule type" value="Genomic_DNA"/>
</dbReference>
<evidence type="ECO:0000256" key="4">
    <source>
        <dbReference type="ARBA" id="ARBA00022547"/>
    </source>
</evidence>
<evidence type="ECO:0000256" key="5">
    <source>
        <dbReference type="ARBA" id="ARBA00022692"/>
    </source>
</evidence>
<feature type="transmembrane region" description="Helical" evidence="11">
    <location>
        <begin position="107"/>
        <end position="124"/>
    </location>
</feature>
<dbReference type="InterPro" id="IPR035908">
    <property type="entry name" value="F0_ATP_A_sf"/>
</dbReference>
<dbReference type="OrthoDB" id="132976at2157"/>
<dbReference type="Pfam" id="PF00119">
    <property type="entry name" value="ATP-synt_A"/>
    <property type="match status" value="1"/>
</dbReference>
<keyword evidence="6" id="KW-0375">Hydrogen ion transport</keyword>
<name>A0A1H8UZK9_9EURY</name>
<keyword evidence="8" id="KW-0406">Ion transport</keyword>
<dbReference type="GO" id="GO:0042777">
    <property type="term" value="P:proton motive force-driven plasma membrane ATP synthesis"/>
    <property type="evidence" value="ECO:0007669"/>
    <property type="project" value="TreeGrafter"/>
</dbReference>
<keyword evidence="4" id="KW-0138">CF(0)</keyword>
<dbReference type="InterPro" id="IPR000568">
    <property type="entry name" value="ATP_synth_F0_asu"/>
</dbReference>
<evidence type="ECO:0000256" key="2">
    <source>
        <dbReference type="ARBA" id="ARBA00006810"/>
    </source>
</evidence>
<evidence type="ECO:0000256" key="3">
    <source>
        <dbReference type="ARBA" id="ARBA00022448"/>
    </source>
</evidence>
<feature type="transmembrane region" description="Helical" evidence="11">
    <location>
        <begin position="173"/>
        <end position="190"/>
    </location>
</feature>
<keyword evidence="13" id="KW-1185">Reference proteome</keyword>
<sequence length="223" mass="24246">MMGVLVGLPLPGGGEFQIPQTVLETTGMVGVVGLLGILAGRRVRERPSEWQAALEWGYRYLENLLSEVTEKEAGYRYVPLVATLAVFILSAALMGTLPLLEAPTANLNTTVALALIVFFAAHYYGIQEHGWGGYLRQFAEPTWLLVPINVLGHITRTISLAIRLFANMLSHQVIIAVLLLIAPLVIPVLFELFGLFIGALQAYIFTLLTIVYIGGAVRAQGAM</sequence>
<evidence type="ECO:0000256" key="11">
    <source>
        <dbReference type="SAM" id="Phobius"/>
    </source>
</evidence>
<dbReference type="CDD" id="cd00310">
    <property type="entry name" value="ATP-synt_Fo_a_6"/>
    <property type="match status" value="1"/>
</dbReference>
<evidence type="ECO:0000256" key="10">
    <source>
        <dbReference type="ARBA" id="ARBA00023310"/>
    </source>
</evidence>
<evidence type="ECO:0000313" key="12">
    <source>
        <dbReference type="EMBL" id="SEP08606.1"/>
    </source>
</evidence>
<evidence type="ECO:0000256" key="7">
    <source>
        <dbReference type="ARBA" id="ARBA00022989"/>
    </source>
</evidence>
<proteinExistence type="inferred from homology"/>
<feature type="transmembrane region" description="Helical" evidence="11">
    <location>
        <begin position="196"/>
        <end position="217"/>
    </location>
</feature>
<keyword evidence="7 11" id="KW-1133">Transmembrane helix</keyword>
<keyword evidence="9 11" id="KW-0472">Membrane</keyword>
<dbReference type="SUPFAM" id="SSF81336">
    <property type="entry name" value="F1F0 ATP synthase subunit A"/>
    <property type="match status" value="1"/>
</dbReference>
<keyword evidence="10" id="KW-0066">ATP synthesis</keyword>
<comment type="subcellular location">
    <subcellularLocation>
        <location evidence="1">Membrane</location>
        <topology evidence="1">Multi-pass membrane protein</topology>
    </subcellularLocation>
</comment>
<feature type="transmembrane region" description="Helical" evidence="11">
    <location>
        <begin position="77"/>
        <end position="100"/>
    </location>
</feature>
<accession>A0A1H8UZK9</accession>
<evidence type="ECO:0000256" key="9">
    <source>
        <dbReference type="ARBA" id="ARBA00023136"/>
    </source>
</evidence>
<comment type="similarity">
    <text evidence="2">Belongs to the ATPase A chain family.</text>
</comment>
<organism evidence="12 13">
    <name type="scientific">Halogranum amylolyticum</name>
    <dbReference type="NCBI Taxonomy" id="660520"/>
    <lineage>
        <taxon>Archaea</taxon>
        <taxon>Methanobacteriati</taxon>
        <taxon>Methanobacteriota</taxon>
        <taxon>Stenosarchaea group</taxon>
        <taxon>Halobacteria</taxon>
        <taxon>Halobacteriales</taxon>
        <taxon>Haloferacaceae</taxon>
    </lineage>
</organism>
<dbReference type="PROSITE" id="PS00449">
    <property type="entry name" value="ATPASE_A"/>
    <property type="match status" value="1"/>
</dbReference>
<dbReference type="NCBIfam" id="TIGR01131">
    <property type="entry name" value="ATP_synt_6_or_A"/>
    <property type="match status" value="1"/>
</dbReference>
<keyword evidence="5 11" id="KW-0812">Transmembrane</keyword>